<dbReference type="SUPFAM" id="SSF46785">
    <property type="entry name" value="Winged helix' DNA-binding domain"/>
    <property type="match status" value="1"/>
</dbReference>
<keyword evidence="6" id="KW-1185">Reference proteome</keyword>
<dbReference type="PROSITE" id="PS50949">
    <property type="entry name" value="HTH_GNTR"/>
    <property type="match status" value="1"/>
</dbReference>
<accession>A0A239YRW4</accession>
<evidence type="ECO:0000313" key="6">
    <source>
        <dbReference type="Proteomes" id="UP000242084"/>
    </source>
</evidence>
<dbReference type="SMART" id="SM00345">
    <property type="entry name" value="HTH_GNTR"/>
    <property type="match status" value="1"/>
</dbReference>
<keyword evidence="3" id="KW-0804">Transcription</keyword>
<dbReference type="EMBL" id="LT906462">
    <property type="protein sequence ID" value="SNV61273.1"/>
    <property type="molecule type" value="Genomic_DNA"/>
</dbReference>
<name>A0A239YRW4_9STAP</name>
<dbReference type="InterPro" id="IPR011711">
    <property type="entry name" value="GntR_C"/>
</dbReference>
<proteinExistence type="predicted"/>
<evidence type="ECO:0000256" key="2">
    <source>
        <dbReference type="ARBA" id="ARBA00023125"/>
    </source>
</evidence>
<dbReference type="SMART" id="SM00895">
    <property type="entry name" value="FCD"/>
    <property type="match status" value="1"/>
</dbReference>
<dbReference type="InterPro" id="IPR008920">
    <property type="entry name" value="TF_FadR/GntR_C"/>
</dbReference>
<dbReference type="RefSeq" id="WP_095086879.1">
    <property type="nucleotide sequence ID" value="NZ_BMDM01000006.1"/>
</dbReference>
<gene>
    <name evidence="5" type="primary">ydfH</name>
    <name evidence="5" type="ORF">SAMEA4384403_00737</name>
</gene>
<dbReference type="Pfam" id="PF00392">
    <property type="entry name" value="GntR"/>
    <property type="match status" value="1"/>
</dbReference>
<dbReference type="PANTHER" id="PTHR43537">
    <property type="entry name" value="TRANSCRIPTIONAL REGULATOR, GNTR FAMILY"/>
    <property type="match status" value="1"/>
</dbReference>
<sequence>MKYHYHYPTEWLKHRSTGEQVASELRLAIISKEIVEGDKLSENSIAQQFEVSRSPVRDALKLLQQDGLICLERMGARVKGLSNTNQKEIYDIRLMLESFIFERLQRNENDQLIKELNKILKMMTVAVEFEDADEFTRLDLLFHDSIITAIQHQYIEMIWHNLTPVMECLILISMRTRMQTNAEDFARVIDNHKTYIEAIEKKDRNKMKEAFHLNFDDVDEQIDVLWNSQTNIDRK</sequence>
<protein>
    <submittedName>
        <fullName evidence="5">Gluconate operon transcriptional repressor</fullName>
    </submittedName>
</protein>
<keyword evidence="1" id="KW-0805">Transcription regulation</keyword>
<dbReference type="SUPFAM" id="SSF48008">
    <property type="entry name" value="GntR ligand-binding domain-like"/>
    <property type="match status" value="1"/>
</dbReference>
<evidence type="ECO:0000259" key="4">
    <source>
        <dbReference type="PROSITE" id="PS50949"/>
    </source>
</evidence>
<dbReference type="Proteomes" id="UP000242084">
    <property type="component" value="Chromosome 1"/>
</dbReference>
<keyword evidence="2" id="KW-0238">DNA-binding</keyword>
<evidence type="ECO:0000313" key="5">
    <source>
        <dbReference type="EMBL" id="SNV61273.1"/>
    </source>
</evidence>
<dbReference type="InterPro" id="IPR036390">
    <property type="entry name" value="WH_DNA-bd_sf"/>
</dbReference>
<dbReference type="PANTHER" id="PTHR43537:SF24">
    <property type="entry name" value="GLUCONATE OPERON TRANSCRIPTIONAL REPRESSOR"/>
    <property type="match status" value="1"/>
</dbReference>
<dbReference type="InterPro" id="IPR036388">
    <property type="entry name" value="WH-like_DNA-bd_sf"/>
</dbReference>
<feature type="domain" description="HTH gntR-type" evidence="4">
    <location>
        <begin position="15"/>
        <end position="81"/>
    </location>
</feature>
<dbReference type="Gene3D" id="1.10.10.10">
    <property type="entry name" value="Winged helix-like DNA-binding domain superfamily/Winged helix DNA-binding domain"/>
    <property type="match status" value="1"/>
</dbReference>
<dbReference type="AlphaFoldDB" id="A0A239YRW4"/>
<dbReference type="PRINTS" id="PR00035">
    <property type="entry name" value="HTHGNTR"/>
</dbReference>
<dbReference type="GO" id="GO:0003700">
    <property type="term" value="F:DNA-binding transcription factor activity"/>
    <property type="evidence" value="ECO:0007669"/>
    <property type="project" value="InterPro"/>
</dbReference>
<dbReference type="InterPro" id="IPR000524">
    <property type="entry name" value="Tscrpt_reg_HTH_GntR"/>
</dbReference>
<dbReference type="GO" id="GO:0003677">
    <property type="term" value="F:DNA binding"/>
    <property type="evidence" value="ECO:0007669"/>
    <property type="project" value="UniProtKB-KW"/>
</dbReference>
<dbReference type="OrthoDB" id="368257at2"/>
<dbReference type="Pfam" id="PF07729">
    <property type="entry name" value="FCD"/>
    <property type="match status" value="1"/>
</dbReference>
<dbReference type="KEGG" id="sste:SAMEA4384403_0737"/>
<organism evidence="5 6">
    <name type="scientific">Mammaliicoccus stepanovicii</name>
    <dbReference type="NCBI Taxonomy" id="643214"/>
    <lineage>
        <taxon>Bacteria</taxon>
        <taxon>Bacillati</taxon>
        <taxon>Bacillota</taxon>
        <taxon>Bacilli</taxon>
        <taxon>Bacillales</taxon>
        <taxon>Staphylococcaceae</taxon>
        <taxon>Mammaliicoccus</taxon>
    </lineage>
</organism>
<evidence type="ECO:0000256" key="1">
    <source>
        <dbReference type="ARBA" id="ARBA00023015"/>
    </source>
</evidence>
<reference evidence="5 6" key="1">
    <citation type="submission" date="2017-06" db="EMBL/GenBank/DDBJ databases">
        <authorList>
            <consortium name="Pathogen Informatics"/>
        </authorList>
    </citation>
    <scope>NUCLEOTIDE SEQUENCE [LARGE SCALE GENOMIC DNA]</scope>
    <source>
        <strain evidence="5 6">NCTC13839</strain>
    </source>
</reference>
<evidence type="ECO:0000256" key="3">
    <source>
        <dbReference type="ARBA" id="ARBA00023163"/>
    </source>
</evidence>
<dbReference type="CDD" id="cd07377">
    <property type="entry name" value="WHTH_GntR"/>
    <property type="match status" value="1"/>
</dbReference>
<dbReference type="Gene3D" id="1.20.120.530">
    <property type="entry name" value="GntR ligand-binding domain-like"/>
    <property type="match status" value="1"/>
</dbReference>